<dbReference type="SUPFAM" id="SSF52172">
    <property type="entry name" value="CheY-like"/>
    <property type="match status" value="1"/>
</dbReference>
<dbReference type="Proteomes" id="UP001276659">
    <property type="component" value="Unassembled WGS sequence"/>
</dbReference>
<keyword evidence="5" id="KW-0808">Transferase</keyword>
<keyword evidence="7" id="KW-0547">Nucleotide-binding</keyword>
<keyword evidence="9" id="KW-0067">ATP-binding</keyword>
<evidence type="ECO:0000256" key="11">
    <source>
        <dbReference type="PROSITE-ProRule" id="PRU00169"/>
    </source>
</evidence>
<feature type="transmembrane region" description="Helical" evidence="14">
    <location>
        <begin position="1611"/>
        <end position="1632"/>
    </location>
</feature>
<dbReference type="Pfam" id="PF18947">
    <property type="entry name" value="HAMP_2"/>
    <property type="match status" value="2"/>
</dbReference>
<feature type="region of interest" description="Disordered" evidence="13">
    <location>
        <begin position="1519"/>
        <end position="1563"/>
    </location>
</feature>
<dbReference type="GO" id="GO:0022857">
    <property type="term" value="F:transmembrane transporter activity"/>
    <property type="evidence" value="ECO:0007669"/>
    <property type="project" value="InterPro"/>
</dbReference>
<feature type="coiled-coil region" evidence="12">
    <location>
        <begin position="177"/>
        <end position="219"/>
    </location>
</feature>
<dbReference type="SUPFAM" id="SSF47384">
    <property type="entry name" value="Homodimeric domain of signal transducing histidine kinase"/>
    <property type="match status" value="1"/>
</dbReference>
<sequence>MTAFSSYISTVVMADEETLSAATTFVRGIGRNIGPSYNPPDFNIYTKSAPTSGKLALPGLNSAAKQSLENELSALAARIQYLEVKSSTVNHQALPATPSEFGAPSSPFANGSTATARNGISRPVRQLSGSTRQAHVSNLLQGNSLTFTPDELGHLRDHVDKQAEEIRTQAETIHDVKEQLLEQRENSARRFDRLENDGIGKLQRELLKHQQANEAFQKALKEIGTIITNVANGDLSQKVMIHKVEMDPEIATFKRTINTMMDQLQVFGNEVSRVAREVGTEGKLGGQAQITGVSGVWKDLTDNVNQMASNLTLQVREIADVTTAVAEGNLDKKIRRPAQGEIAQLQQTINTMVDQLRTFASEVTRVAGDVGTEGVLGGQAQVEGVKGEWKTLTVNVNVMADRLTSQVRDIAAVTKAVARGDLNQKIQANCKGEILDLKTTINSMVDQLRQFSSEVTRIAKAVGTDGVLGGQATVDNVEGTWKELTETVNLLANNLTTQVREIASVTQAVAKGDFTRKVTANVSGEIKDLKSTINTMVDKLNSFAFEVSKVAREVGTDGTLGGQANVHGVEGKWAELTTNVNTMANNLTQQVRGISDVTQAIARGDLSQKIEVDAQGEVLKLKVTINNMVDQLDTFARELKRVARDVGVDGKMGGQANVNNASGRWKEITEDVNTMADNLTSQVRAFGDIADAATSGDFSQLISVNASGEMDDLKRKINLMISNLRDSIQKNTAARETAEFANRTKSEFLANMSHEIRTPMNGIIGMSQLTLDTDLTQYQREMMNIVHNLGNSLLTIIDDILDISKIEANRMIMETINFSMRGSVFSALKTLAVKANDKHLNLAYQVDSSVPDFVIGDPFRLRQIILNLVGNAIKFTETGEVKLTIRKAQDVVIASDEYAFEFAVADTGIGIQADKKDLIFDTFQQADGSTTRKFGGTGLGLSISRKLVQLMGGTLWVDSSYGKGSVFSFTCKCKLAPHDLSGLQLQLNAYKDHVVLFVDQGRTACSDTITSMLKQLELQPMVVSSVEQVPRSNAPGAPTSPSNLEHGLGYDTILVDGMDTAVRLRNQDALRYVPIVLLAPVVSVSMKAALDLGVASYMTTPCNLIDLANGMLPALEGRQTHSISDASKSFNILLAEDNDVNQRLAVRVLEKYNHGVTVANNGQEALDEVKKKRYDVILMDVQMPIMGGFEATNQIRIWEREQGLNRTPIIALTAHAMMGDREKCIQAQMDEYLTKPLKTSDMMQTILKCATLGGKLLERGKEARLSAKDEFPEPNKNSGSNSGGTGAGKGAKRPLMDSRAITTAGLINSDGGNDSPGLLSAEMQDPIGMERILLRHDEAEHPFEARRTGTMGTFDGCIYTVQHWTSVLLAVYGAALLASSPICGHFADQTTSRRLPLLIGLLALFASTLLLCLGTSLPLLIVGRILQGISAAIVWTVGLALLADTVGHEKIGQAMGYVAMSVSVGVLLGPLLGGVVYARAGYYAVFAMAFGLIALDILLRILLVEKKIARQWDLPRSETAPPLPSTSDEKLPEPATPSPPEDAALSPSPNAESLPSEPEEKPPKLRQPFVLLLTSRRLLSALYTTLAYGIILSSWDAVLPLRTATLFNWTSLGAGLIFLPLIIPTFLAPLVGAWSDRKGPRVPVTLGFLIAVPTLVLIRFVDHSGIKQVILLCALLVLLGVALAMGMTPLLAEITYVVNHKELTHPGAFGAKGAYATAYGLFNTAYAGGMLIGPIWGGFVSLGAGWGTMCWSLAILSVSGAVVSTLWTGGWIGARKGEKEERGGDGVVVAGAGGGKGDV</sequence>
<feature type="domain" description="HAMP" evidence="18">
    <location>
        <begin position="585"/>
        <end position="637"/>
    </location>
</feature>
<feature type="domain" description="HAMP" evidence="18">
    <location>
        <begin position="309"/>
        <end position="361"/>
    </location>
</feature>
<dbReference type="Pfam" id="PF00672">
    <property type="entry name" value="HAMP"/>
    <property type="match status" value="3"/>
</dbReference>
<protein>
    <recommendedName>
        <fullName evidence="3">histidine kinase</fullName>
        <ecNumber evidence="3">2.7.13.3</ecNumber>
    </recommendedName>
</protein>
<dbReference type="SUPFAM" id="SSF58104">
    <property type="entry name" value="Methyl-accepting chemotaxis protein (MCP) signaling domain"/>
    <property type="match status" value="1"/>
</dbReference>
<reference evidence="19" key="1">
    <citation type="submission" date="2022-11" db="EMBL/GenBank/DDBJ databases">
        <title>Chromosomal genome sequence assembly and mating type (MAT) locus characterization of the leprose asexual lichenized fungus Lepraria neglecta (Nyl.) Erichsen.</title>
        <authorList>
            <person name="Allen J.L."/>
            <person name="Pfeffer B."/>
        </authorList>
    </citation>
    <scope>NUCLEOTIDE SEQUENCE</scope>
    <source>
        <strain evidence="19">Allen 5258</strain>
    </source>
</reference>
<dbReference type="InterPro" id="IPR003661">
    <property type="entry name" value="HisK_dim/P_dom"/>
</dbReference>
<proteinExistence type="predicted"/>
<keyword evidence="6" id="KW-0677">Repeat</keyword>
<keyword evidence="10" id="KW-0902">Two-component regulatory system</keyword>
<keyword evidence="14" id="KW-0812">Transmembrane</keyword>
<feature type="transmembrane region" description="Helical" evidence="14">
    <location>
        <begin position="1483"/>
        <end position="1503"/>
    </location>
</feature>
<keyword evidence="4 11" id="KW-0597">Phosphoprotein</keyword>
<dbReference type="Pfam" id="PF00072">
    <property type="entry name" value="Response_reg"/>
    <property type="match status" value="1"/>
</dbReference>
<organism evidence="19 20">
    <name type="scientific">Lepraria neglecta</name>
    <dbReference type="NCBI Taxonomy" id="209136"/>
    <lineage>
        <taxon>Eukaryota</taxon>
        <taxon>Fungi</taxon>
        <taxon>Dikarya</taxon>
        <taxon>Ascomycota</taxon>
        <taxon>Pezizomycotina</taxon>
        <taxon>Lecanoromycetes</taxon>
        <taxon>OSLEUM clade</taxon>
        <taxon>Lecanoromycetidae</taxon>
        <taxon>Lecanorales</taxon>
        <taxon>Lecanorineae</taxon>
        <taxon>Stereocaulaceae</taxon>
        <taxon>Lepraria</taxon>
    </lineage>
</organism>
<dbReference type="CDD" id="cd17546">
    <property type="entry name" value="REC_hyHK_CKI1_RcsC-like"/>
    <property type="match status" value="1"/>
</dbReference>
<evidence type="ECO:0000256" key="12">
    <source>
        <dbReference type="SAM" id="Coils"/>
    </source>
</evidence>
<dbReference type="PANTHER" id="PTHR45339">
    <property type="entry name" value="HYBRID SIGNAL TRANSDUCTION HISTIDINE KINASE J"/>
    <property type="match status" value="1"/>
</dbReference>
<feature type="transmembrane region" description="Helical" evidence="14">
    <location>
        <begin position="1455"/>
        <end position="1477"/>
    </location>
</feature>
<dbReference type="SUPFAM" id="SSF103473">
    <property type="entry name" value="MFS general substrate transporter"/>
    <property type="match status" value="1"/>
</dbReference>
<comment type="catalytic activity">
    <reaction evidence="1">
        <text>ATP + protein L-histidine = ADP + protein N-phospho-L-histidine.</text>
        <dbReference type="EC" id="2.7.13.3"/>
    </reaction>
</comment>
<comment type="caution">
    <text evidence="19">The sequence shown here is derived from an EMBL/GenBank/DDBJ whole genome shotgun (WGS) entry which is preliminary data.</text>
</comment>
<comment type="subcellular location">
    <subcellularLocation>
        <location evidence="2">Membrane</location>
        <topology evidence="2">Multi-pass membrane protein</topology>
    </subcellularLocation>
</comment>
<dbReference type="FunFam" id="1.10.287.130:FF:000002">
    <property type="entry name" value="Two-component osmosensing histidine kinase"/>
    <property type="match status" value="1"/>
</dbReference>
<feature type="domain" description="HAMP" evidence="18">
    <location>
        <begin position="214"/>
        <end position="269"/>
    </location>
</feature>
<evidence type="ECO:0000256" key="2">
    <source>
        <dbReference type="ARBA" id="ARBA00004141"/>
    </source>
</evidence>
<evidence type="ECO:0000256" key="14">
    <source>
        <dbReference type="SAM" id="Phobius"/>
    </source>
</evidence>
<dbReference type="GO" id="GO:0005524">
    <property type="term" value="F:ATP binding"/>
    <property type="evidence" value="ECO:0007669"/>
    <property type="project" value="UniProtKB-KW"/>
</dbReference>
<dbReference type="SMART" id="SM00448">
    <property type="entry name" value="REC"/>
    <property type="match status" value="1"/>
</dbReference>
<dbReference type="InterPro" id="IPR036890">
    <property type="entry name" value="HATPase_C_sf"/>
</dbReference>
<feature type="transmembrane region" description="Helical" evidence="14">
    <location>
        <begin position="1713"/>
        <end position="1739"/>
    </location>
</feature>
<dbReference type="InterPro" id="IPR011006">
    <property type="entry name" value="CheY-like_superfamily"/>
</dbReference>
<dbReference type="InterPro" id="IPR001789">
    <property type="entry name" value="Sig_transdc_resp-reg_receiver"/>
</dbReference>
<feature type="compositionally biased region" description="Basic and acidic residues" evidence="13">
    <location>
        <begin position="1264"/>
        <end position="1273"/>
    </location>
</feature>
<feature type="transmembrane region" description="Helical" evidence="14">
    <location>
        <begin position="1644"/>
        <end position="1662"/>
    </location>
</feature>
<dbReference type="Gene3D" id="1.10.287.130">
    <property type="match status" value="1"/>
</dbReference>
<evidence type="ECO:0000256" key="7">
    <source>
        <dbReference type="ARBA" id="ARBA00022741"/>
    </source>
</evidence>
<dbReference type="InterPro" id="IPR011701">
    <property type="entry name" value="MFS"/>
</dbReference>
<dbReference type="InterPro" id="IPR005467">
    <property type="entry name" value="His_kinase_dom"/>
</dbReference>
<feature type="domain" description="Response regulatory" evidence="16">
    <location>
        <begin position="1131"/>
        <end position="1250"/>
    </location>
</feature>
<feature type="region of interest" description="Disordered" evidence="13">
    <location>
        <begin position="1264"/>
        <end position="1294"/>
    </location>
</feature>
<keyword evidence="12" id="KW-0175">Coiled coil</keyword>
<dbReference type="PROSITE" id="PS50109">
    <property type="entry name" value="HIS_KIN"/>
    <property type="match status" value="1"/>
</dbReference>
<dbReference type="InterPro" id="IPR036097">
    <property type="entry name" value="HisK_dim/P_sf"/>
</dbReference>
<evidence type="ECO:0000256" key="8">
    <source>
        <dbReference type="ARBA" id="ARBA00022777"/>
    </source>
</evidence>
<evidence type="ECO:0000256" key="5">
    <source>
        <dbReference type="ARBA" id="ARBA00022679"/>
    </source>
</evidence>
<dbReference type="CDD" id="cd00082">
    <property type="entry name" value="HisKA"/>
    <property type="match status" value="1"/>
</dbReference>
<evidence type="ECO:0000259" key="17">
    <source>
        <dbReference type="PROSITE" id="PS50850"/>
    </source>
</evidence>
<dbReference type="InterPro" id="IPR020846">
    <property type="entry name" value="MFS_dom"/>
</dbReference>
<dbReference type="FunFam" id="1.20.120.1530:FF:000001">
    <property type="entry name" value="Two-component osmosensing histidine kinase"/>
    <property type="match status" value="1"/>
</dbReference>
<dbReference type="PROSITE" id="PS50110">
    <property type="entry name" value="RESPONSE_REGULATORY"/>
    <property type="match status" value="1"/>
</dbReference>
<gene>
    <name evidence="19" type="ORF">OEA41_007072</name>
</gene>
<dbReference type="Gene3D" id="1.20.1250.20">
    <property type="entry name" value="MFS general substrate transporter like domains"/>
    <property type="match status" value="1"/>
</dbReference>
<dbReference type="PANTHER" id="PTHR45339:SF1">
    <property type="entry name" value="HYBRID SIGNAL TRANSDUCTION HISTIDINE KINASE J"/>
    <property type="match status" value="1"/>
</dbReference>
<dbReference type="InterPro" id="IPR036259">
    <property type="entry name" value="MFS_trans_sf"/>
</dbReference>
<evidence type="ECO:0000256" key="1">
    <source>
        <dbReference type="ARBA" id="ARBA00000085"/>
    </source>
</evidence>
<dbReference type="Pfam" id="PF07690">
    <property type="entry name" value="MFS_1"/>
    <property type="match status" value="1"/>
</dbReference>
<dbReference type="Pfam" id="PF02518">
    <property type="entry name" value="HATPase_c"/>
    <property type="match status" value="1"/>
</dbReference>
<dbReference type="FunFam" id="3.30.565.10:FF:000015">
    <property type="entry name" value="Two-component osmosensing histidine kinase"/>
    <property type="match status" value="1"/>
</dbReference>
<feature type="domain" description="HAMP" evidence="18">
    <location>
        <begin position="493"/>
        <end position="545"/>
    </location>
</feature>
<evidence type="ECO:0000259" key="16">
    <source>
        <dbReference type="PROSITE" id="PS50110"/>
    </source>
</evidence>
<evidence type="ECO:0000256" key="10">
    <source>
        <dbReference type="ARBA" id="ARBA00023012"/>
    </source>
</evidence>
<feature type="modified residue" description="4-aspartylphosphate" evidence="11">
    <location>
        <position position="1180"/>
    </location>
</feature>
<dbReference type="InterPro" id="IPR003660">
    <property type="entry name" value="HAMP_dom"/>
</dbReference>
<dbReference type="SMART" id="SM00304">
    <property type="entry name" value="HAMP"/>
    <property type="match status" value="7"/>
</dbReference>
<feature type="transmembrane region" description="Helical" evidence="14">
    <location>
        <begin position="1364"/>
        <end position="1383"/>
    </location>
</feature>
<dbReference type="InterPro" id="IPR004358">
    <property type="entry name" value="Sig_transdc_His_kin-like_C"/>
</dbReference>
<dbReference type="Gene3D" id="1.20.120.1530">
    <property type="match status" value="3"/>
</dbReference>
<dbReference type="InterPro" id="IPR003594">
    <property type="entry name" value="HATPase_dom"/>
</dbReference>
<name>A0AAE0DLF7_9LECA</name>
<feature type="transmembrane region" description="Helical" evidence="14">
    <location>
        <begin position="1751"/>
        <end position="1772"/>
    </location>
</feature>
<keyword evidence="20" id="KW-1185">Reference proteome</keyword>
<feature type="domain" description="HAMP" evidence="18">
    <location>
        <begin position="401"/>
        <end position="453"/>
    </location>
</feature>
<dbReference type="SUPFAM" id="SSF55874">
    <property type="entry name" value="ATPase domain of HSP90 chaperone/DNA topoisomerase II/histidine kinase"/>
    <property type="match status" value="1"/>
</dbReference>
<feature type="transmembrane region" description="Helical" evidence="14">
    <location>
        <begin position="1395"/>
        <end position="1419"/>
    </location>
</feature>
<dbReference type="PROSITE" id="PS50885">
    <property type="entry name" value="HAMP"/>
    <property type="match status" value="6"/>
</dbReference>
<dbReference type="EC" id="2.7.13.3" evidence="3"/>
<feature type="transmembrane region" description="Helical" evidence="14">
    <location>
        <begin position="1425"/>
        <end position="1443"/>
    </location>
</feature>
<evidence type="ECO:0000313" key="19">
    <source>
        <dbReference type="EMBL" id="KAK3173740.1"/>
    </source>
</evidence>
<evidence type="ECO:0000259" key="15">
    <source>
        <dbReference type="PROSITE" id="PS50109"/>
    </source>
</evidence>
<feature type="domain" description="HAMP" evidence="18">
    <location>
        <begin position="677"/>
        <end position="729"/>
    </location>
</feature>
<feature type="domain" description="Major facilitator superfamily (MFS) profile" evidence="17">
    <location>
        <begin position="1300"/>
        <end position="1772"/>
    </location>
</feature>
<evidence type="ECO:0000256" key="6">
    <source>
        <dbReference type="ARBA" id="ARBA00022737"/>
    </source>
</evidence>
<evidence type="ECO:0000313" key="20">
    <source>
        <dbReference type="Proteomes" id="UP001276659"/>
    </source>
</evidence>
<dbReference type="Pfam" id="PF00512">
    <property type="entry name" value="HisKA"/>
    <property type="match status" value="1"/>
</dbReference>
<evidence type="ECO:0000256" key="4">
    <source>
        <dbReference type="ARBA" id="ARBA00022553"/>
    </source>
</evidence>
<feature type="transmembrane region" description="Helical" evidence="14">
    <location>
        <begin position="1668"/>
        <end position="1692"/>
    </location>
</feature>
<evidence type="ECO:0000259" key="18">
    <source>
        <dbReference type="PROSITE" id="PS50885"/>
    </source>
</evidence>
<dbReference type="CDD" id="cd16922">
    <property type="entry name" value="HATPase_EvgS-ArcB-TorS-like"/>
    <property type="match status" value="1"/>
</dbReference>
<evidence type="ECO:0000256" key="9">
    <source>
        <dbReference type="ARBA" id="ARBA00022840"/>
    </source>
</evidence>
<feature type="domain" description="Histidine kinase" evidence="15">
    <location>
        <begin position="751"/>
        <end position="975"/>
    </location>
</feature>
<dbReference type="PRINTS" id="PR00344">
    <property type="entry name" value="BCTRLSENSOR"/>
</dbReference>
<dbReference type="GO" id="GO:0000155">
    <property type="term" value="F:phosphorelay sensor kinase activity"/>
    <property type="evidence" value="ECO:0007669"/>
    <property type="project" value="InterPro"/>
</dbReference>
<dbReference type="GO" id="GO:0016020">
    <property type="term" value="C:membrane"/>
    <property type="evidence" value="ECO:0007669"/>
    <property type="project" value="UniProtKB-SubCell"/>
</dbReference>
<keyword evidence="14" id="KW-0472">Membrane</keyword>
<feature type="transmembrane region" description="Helical" evidence="14">
    <location>
        <begin position="1569"/>
        <end position="1591"/>
    </location>
</feature>
<accession>A0AAE0DLF7</accession>
<dbReference type="PROSITE" id="PS50850">
    <property type="entry name" value="MFS"/>
    <property type="match status" value="1"/>
</dbReference>
<evidence type="ECO:0000256" key="13">
    <source>
        <dbReference type="SAM" id="MobiDB-lite"/>
    </source>
</evidence>
<dbReference type="CDD" id="cd17325">
    <property type="entry name" value="MFS_MdtG_SLC18_like"/>
    <property type="match status" value="1"/>
</dbReference>
<evidence type="ECO:0000256" key="3">
    <source>
        <dbReference type="ARBA" id="ARBA00012438"/>
    </source>
</evidence>
<dbReference type="EMBL" id="JASNWA010000007">
    <property type="protein sequence ID" value="KAK3173740.1"/>
    <property type="molecule type" value="Genomic_DNA"/>
</dbReference>
<keyword evidence="8" id="KW-0418">Kinase</keyword>
<dbReference type="SMART" id="SM00388">
    <property type="entry name" value="HisKA"/>
    <property type="match status" value="1"/>
</dbReference>
<dbReference type="Gene3D" id="3.30.565.10">
    <property type="entry name" value="Histidine kinase-like ATPase, C-terminal domain"/>
    <property type="match status" value="1"/>
</dbReference>
<dbReference type="Gene3D" id="3.40.50.2300">
    <property type="match status" value="1"/>
</dbReference>
<dbReference type="SMART" id="SM00387">
    <property type="entry name" value="HATPase_c"/>
    <property type="match status" value="1"/>
</dbReference>
<dbReference type="GO" id="GO:0071474">
    <property type="term" value="P:cellular hyperosmotic response"/>
    <property type="evidence" value="ECO:0007669"/>
    <property type="project" value="TreeGrafter"/>
</dbReference>
<dbReference type="FunFam" id="1.20.120.1530:FF:000002">
    <property type="entry name" value="Two-component osmosensing histidine kinase"/>
    <property type="match status" value="2"/>
</dbReference>
<dbReference type="CDD" id="cd06225">
    <property type="entry name" value="HAMP"/>
    <property type="match status" value="4"/>
</dbReference>
<keyword evidence="14" id="KW-1133">Transmembrane helix</keyword>